<evidence type="ECO:0000313" key="7">
    <source>
        <dbReference type="EMBL" id="TWB12427.1"/>
    </source>
</evidence>
<organism evidence="7 8">
    <name type="scientific">Nitrospirillum amazonense</name>
    <dbReference type="NCBI Taxonomy" id="28077"/>
    <lineage>
        <taxon>Bacteria</taxon>
        <taxon>Pseudomonadati</taxon>
        <taxon>Pseudomonadota</taxon>
        <taxon>Alphaproteobacteria</taxon>
        <taxon>Rhodospirillales</taxon>
        <taxon>Azospirillaceae</taxon>
        <taxon>Nitrospirillum</taxon>
    </lineage>
</organism>
<dbReference type="InterPro" id="IPR005171">
    <property type="entry name" value="Cyt_c_oxidase_su4_prok"/>
</dbReference>
<keyword evidence="5 6" id="KW-0472">Membrane</keyword>
<feature type="transmembrane region" description="Helical" evidence="6">
    <location>
        <begin position="33"/>
        <end position="52"/>
    </location>
</feature>
<dbReference type="EMBL" id="VITN01000024">
    <property type="protein sequence ID" value="TWB12427.1"/>
    <property type="molecule type" value="Genomic_DNA"/>
</dbReference>
<evidence type="ECO:0000256" key="1">
    <source>
        <dbReference type="ARBA" id="ARBA00004651"/>
    </source>
</evidence>
<dbReference type="AlphaFoldDB" id="A0A560ESY4"/>
<feature type="transmembrane region" description="Helical" evidence="6">
    <location>
        <begin position="64"/>
        <end position="82"/>
    </location>
</feature>
<keyword evidence="3 6" id="KW-0812">Transmembrane</keyword>
<comment type="caution">
    <text evidence="7">The sequence shown here is derived from an EMBL/GenBank/DDBJ whole genome shotgun (WGS) entry which is preliminary data.</text>
</comment>
<evidence type="ECO:0000313" key="8">
    <source>
        <dbReference type="Proteomes" id="UP000319859"/>
    </source>
</evidence>
<dbReference type="NCBIfam" id="TIGR02229">
    <property type="entry name" value="caa3_sub_IV"/>
    <property type="match status" value="1"/>
</dbReference>
<dbReference type="RefSeq" id="WP_145753451.1">
    <property type="nucleotide sequence ID" value="NZ_VITN01000024.1"/>
</dbReference>
<protein>
    <submittedName>
        <fullName evidence="7">Cytochrome c oxidase subunit 4</fullName>
    </submittedName>
</protein>
<dbReference type="Pfam" id="PF03626">
    <property type="entry name" value="COX4_pro"/>
    <property type="match status" value="1"/>
</dbReference>
<accession>A0A560ESY4</accession>
<evidence type="ECO:0000256" key="5">
    <source>
        <dbReference type="ARBA" id="ARBA00023136"/>
    </source>
</evidence>
<comment type="subcellular location">
    <subcellularLocation>
        <location evidence="1">Cell membrane</location>
        <topology evidence="1">Multi-pass membrane protein</topology>
    </subcellularLocation>
</comment>
<evidence type="ECO:0000256" key="4">
    <source>
        <dbReference type="ARBA" id="ARBA00022989"/>
    </source>
</evidence>
<proteinExistence type="predicted"/>
<dbReference type="OrthoDB" id="7916717at2"/>
<gene>
    <name evidence="7" type="ORF">FBZ89_12440</name>
</gene>
<dbReference type="Proteomes" id="UP000319859">
    <property type="component" value="Unassembled WGS sequence"/>
</dbReference>
<reference evidence="7 8" key="1">
    <citation type="submission" date="2019-06" db="EMBL/GenBank/DDBJ databases">
        <title>Genomic Encyclopedia of Type Strains, Phase IV (KMG-V): Genome sequencing to study the core and pangenomes of soil and plant-associated prokaryotes.</title>
        <authorList>
            <person name="Whitman W."/>
        </authorList>
    </citation>
    <scope>NUCLEOTIDE SEQUENCE [LARGE SCALE GENOMIC DNA]</scope>
    <source>
        <strain evidence="7 8">BR 11880</strain>
    </source>
</reference>
<sequence length="87" mass="9280">MRTIAPLLTVWAALLALLGLTVGASLVLTGTPSLIASLAIAGLKAALVVWVFMQLRREGGLMRVMALGAVFWLLILLGYLVLDYATR</sequence>
<evidence type="ECO:0000256" key="3">
    <source>
        <dbReference type="ARBA" id="ARBA00022692"/>
    </source>
</evidence>
<dbReference type="GO" id="GO:0005886">
    <property type="term" value="C:plasma membrane"/>
    <property type="evidence" value="ECO:0007669"/>
    <property type="project" value="UniProtKB-SubCell"/>
</dbReference>
<evidence type="ECO:0000256" key="6">
    <source>
        <dbReference type="SAM" id="Phobius"/>
    </source>
</evidence>
<dbReference type="InterPro" id="IPR011743">
    <property type="entry name" value="Caa3_sub_IV"/>
</dbReference>
<keyword evidence="4 6" id="KW-1133">Transmembrane helix</keyword>
<evidence type="ECO:0000256" key="2">
    <source>
        <dbReference type="ARBA" id="ARBA00022475"/>
    </source>
</evidence>
<keyword evidence="2" id="KW-1003">Cell membrane</keyword>
<name>A0A560ESY4_9PROT</name>